<dbReference type="GO" id="GO:0008237">
    <property type="term" value="F:metallopeptidase activity"/>
    <property type="evidence" value="ECO:0007669"/>
    <property type="project" value="UniProtKB-KW"/>
</dbReference>
<sequence>MLLAWSVLSLGLGILAGYAVVAALPTAPWAGAAATVLLWLGMLVPVVLALRRSRPIGLFRFRATDLLVGIAFGIVLRLGQGWFQQTVQGEAGFPGILLIDGRIPVSWWLLEALPTGIVAPVIEELFFRVVLLVALYSLLRRPFGHVAAGIAAASLTTLAFVAVHLIGGMPSSDTLLSLTLVGAVCAVLVLLTGRIWPAVLAHVVYNVTGLGLAVVGALAG</sequence>
<evidence type="ECO:0000313" key="3">
    <source>
        <dbReference type="EMBL" id="KAA9084164.1"/>
    </source>
</evidence>
<feature type="transmembrane region" description="Helical" evidence="1">
    <location>
        <begin position="175"/>
        <end position="192"/>
    </location>
</feature>
<dbReference type="EMBL" id="VYRZ01000004">
    <property type="protein sequence ID" value="KAA9084164.1"/>
    <property type="molecule type" value="Genomic_DNA"/>
</dbReference>
<proteinExistence type="predicted"/>
<feature type="transmembrane region" description="Helical" evidence="1">
    <location>
        <begin position="117"/>
        <end position="139"/>
    </location>
</feature>
<dbReference type="OrthoDB" id="254800at2"/>
<organism evidence="3 4">
    <name type="scientific">Microbacterium radiodurans</name>
    <dbReference type="NCBI Taxonomy" id="661398"/>
    <lineage>
        <taxon>Bacteria</taxon>
        <taxon>Bacillati</taxon>
        <taxon>Actinomycetota</taxon>
        <taxon>Actinomycetes</taxon>
        <taxon>Micrococcales</taxon>
        <taxon>Microbacteriaceae</taxon>
        <taxon>Microbacterium</taxon>
    </lineage>
</organism>
<keyword evidence="3" id="KW-0645">Protease</keyword>
<keyword evidence="3" id="KW-0378">Hydrolase</keyword>
<evidence type="ECO:0000259" key="2">
    <source>
        <dbReference type="Pfam" id="PF02517"/>
    </source>
</evidence>
<keyword evidence="1" id="KW-0472">Membrane</keyword>
<keyword evidence="3" id="KW-0482">Metalloprotease</keyword>
<feature type="domain" description="CAAX prenyl protease 2/Lysostaphin resistance protein A-like" evidence="2">
    <location>
        <begin position="106"/>
        <end position="207"/>
    </location>
</feature>
<dbReference type="GO" id="GO:0004175">
    <property type="term" value="F:endopeptidase activity"/>
    <property type="evidence" value="ECO:0007669"/>
    <property type="project" value="UniProtKB-ARBA"/>
</dbReference>
<gene>
    <name evidence="3" type="ORF">F6B42_14025</name>
</gene>
<accession>A0A5J5IN79</accession>
<dbReference type="Proteomes" id="UP000327039">
    <property type="component" value="Unassembled WGS sequence"/>
</dbReference>
<dbReference type="GO" id="GO:0006508">
    <property type="term" value="P:proteolysis"/>
    <property type="evidence" value="ECO:0007669"/>
    <property type="project" value="UniProtKB-KW"/>
</dbReference>
<keyword evidence="4" id="KW-1185">Reference proteome</keyword>
<evidence type="ECO:0000256" key="1">
    <source>
        <dbReference type="SAM" id="Phobius"/>
    </source>
</evidence>
<comment type="caution">
    <text evidence="3">The sequence shown here is derived from an EMBL/GenBank/DDBJ whole genome shotgun (WGS) entry which is preliminary data.</text>
</comment>
<protein>
    <submittedName>
        <fullName evidence="3">CPBP family intramembrane metalloprotease</fullName>
    </submittedName>
</protein>
<evidence type="ECO:0000313" key="4">
    <source>
        <dbReference type="Proteomes" id="UP000327039"/>
    </source>
</evidence>
<dbReference type="GO" id="GO:0080120">
    <property type="term" value="P:CAAX-box protein maturation"/>
    <property type="evidence" value="ECO:0007669"/>
    <property type="project" value="UniProtKB-ARBA"/>
</dbReference>
<dbReference type="InterPro" id="IPR003675">
    <property type="entry name" value="Rce1/LyrA-like_dom"/>
</dbReference>
<feature type="transmembrane region" description="Helical" evidence="1">
    <location>
        <begin position="146"/>
        <end position="169"/>
    </location>
</feature>
<feature type="transmembrane region" description="Helical" evidence="1">
    <location>
        <begin position="63"/>
        <end position="83"/>
    </location>
</feature>
<dbReference type="Pfam" id="PF02517">
    <property type="entry name" value="Rce1-like"/>
    <property type="match status" value="1"/>
</dbReference>
<feature type="transmembrane region" description="Helical" evidence="1">
    <location>
        <begin position="199"/>
        <end position="219"/>
    </location>
</feature>
<keyword evidence="1" id="KW-1133">Transmembrane helix</keyword>
<dbReference type="AlphaFoldDB" id="A0A5J5IN79"/>
<reference evidence="4" key="1">
    <citation type="submission" date="2019-09" db="EMBL/GenBank/DDBJ databases">
        <title>Mumia zhuanghuii sp. nov. isolated from the intestinal contents of plateau pika (Ochotona curzoniae) in the Qinghai-Tibet plateau of China.</title>
        <authorList>
            <person name="Tian Z."/>
        </authorList>
    </citation>
    <scope>NUCLEOTIDE SEQUENCE [LARGE SCALE GENOMIC DNA]</scope>
    <source>
        <strain evidence="4">DSM 25564</strain>
    </source>
</reference>
<name>A0A5J5IN79_9MICO</name>
<feature type="transmembrane region" description="Helical" evidence="1">
    <location>
        <begin position="29"/>
        <end position="51"/>
    </location>
</feature>
<keyword evidence="1" id="KW-0812">Transmembrane</keyword>